<dbReference type="EMBL" id="PSQE01000005">
    <property type="protein sequence ID" value="RHN57815.1"/>
    <property type="molecule type" value="Genomic_DNA"/>
</dbReference>
<dbReference type="GO" id="GO:0009506">
    <property type="term" value="C:plasmodesma"/>
    <property type="evidence" value="ECO:0000318"/>
    <property type="project" value="GO_Central"/>
</dbReference>
<dbReference type="EnsemblPlants" id="AET00542">
    <property type="protein sequence ID" value="AET00542"/>
    <property type="gene ID" value="MTR_5g093190"/>
</dbReference>
<reference evidence="5" key="5">
    <citation type="journal article" date="2018" name="Nat. Plants">
        <title>Whole-genome landscape of Medicago truncatula symbiotic genes.</title>
        <authorList>
            <person name="Pecrix Y."/>
            <person name="Gamas P."/>
            <person name="Carrere S."/>
        </authorList>
    </citation>
    <scope>NUCLEOTIDE SEQUENCE</scope>
    <source>
        <tissue evidence="5">Leaves</tissue>
    </source>
</reference>
<evidence type="ECO:0000313" key="8">
    <source>
        <dbReference type="Proteomes" id="UP000265566"/>
    </source>
</evidence>
<dbReference type="GO" id="GO:0005886">
    <property type="term" value="C:plasma membrane"/>
    <property type="evidence" value="ECO:0000318"/>
    <property type="project" value="GO_Central"/>
</dbReference>
<keyword evidence="3" id="KW-1133">Transmembrane helix</keyword>
<keyword evidence="3 4" id="KW-0812">Transmembrane</keyword>
<dbReference type="HOGENOM" id="CLU_109982_0_0_1"/>
<dbReference type="InterPro" id="IPR044839">
    <property type="entry name" value="NDR1-like"/>
</dbReference>
<gene>
    <name evidence="4" type="ordered locus">MTR_5g093190</name>
    <name evidence="5" type="ORF">MtrunA17_Chr5g0444501</name>
</gene>
<comment type="subcellular location">
    <subcellularLocation>
        <location evidence="1">Membrane</location>
    </subcellularLocation>
</comment>
<dbReference type="Proteomes" id="UP000002051">
    <property type="component" value="Chromosome 5"/>
</dbReference>
<evidence type="ECO:0000313" key="6">
    <source>
        <dbReference type="EnsemblPlants" id="AET00542"/>
    </source>
</evidence>
<dbReference type="PANTHER" id="PTHR31415:SF173">
    <property type="entry name" value="PROTEIN, PUTATIVE-RELATED"/>
    <property type="match status" value="1"/>
</dbReference>
<dbReference type="PaxDb" id="3880-AET00542"/>
<evidence type="ECO:0000256" key="1">
    <source>
        <dbReference type="ARBA" id="ARBA00004370"/>
    </source>
</evidence>
<evidence type="ECO:0000256" key="2">
    <source>
        <dbReference type="ARBA" id="ARBA00023136"/>
    </source>
</evidence>
<evidence type="ECO:0000313" key="7">
    <source>
        <dbReference type="Proteomes" id="UP000002051"/>
    </source>
</evidence>
<evidence type="ECO:0000313" key="5">
    <source>
        <dbReference type="EMBL" id="RHN57815.1"/>
    </source>
</evidence>
<sequence length="199" mass="22479">MSSLCRFFVGLFALIGAFFVILFLCTLIINRTIQFPTFQVESASLNQLTGNGRKLGTEKMSAAWNITVSLSNPKQYLSVSYQDTLDAEIFYMDEYGGIITLNTSTIQPFNGSMIEMKLKVDSCEPHVTNNIYRSRREHGRVEFGLKLFTSIQFKKDIFESNWITLKVVCYPLSFVISQNVYNITTSAGILLQGVTCTRS</sequence>
<keyword evidence="2 3" id="KW-0472">Membrane</keyword>
<dbReference type="Proteomes" id="UP000265566">
    <property type="component" value="Chromosome 5"/>
</dbReference>
<dbReference type="EMBL" id="CM001221">
    <property type="protein sequence ID" value="AET00542.1"/>
    <property type="molecule type" value="Genomic_DNA"/>
</dbReference>
<reference evidence="6" key="3">
    <citation type="submission" date="2015-04" db="UniProtKB">
        <authorList>
            <consortium name="EnsemblPlants"/>
        </authorList>
    </citation>
    <scope>IDENTIFICATION</scope>
    <source>
        <strain evidence="6">cv. Jemalong A17</strain>
    </source>
</reference>
<organism evidence="4 7">
    <name type="scientific">Medicago truncatula</name>
    <name type="common">Barrel medic</name>
    <name type="synonym">Medicago tribuloides</name>
    <dbReference type="NCBI Taxonomy" id="3880"/>
    <lineage>
        <taxon>Eukaryota</taxon>
        <taxon>Viridiplantae</taxon>
        <taxon>Streptophyta</taxon>
        <taxon>Embryophyta</taxon>
        <taxon>Tracheophyta</taxon>
        <taxon>Spermatophyta</taxon>
        <taxon>Magnoliopsida</taxon>
        <taxon>eudicotyledons</taxon>
        <taxon>Gunneridae</taxon>
        <taxon>Pentapetalae</taxon>
        <taxon>rosids</taxon>
        <taxon>fabids</taxon>
        <taxon>Fabales</taxon>
        <taxon>Fabaceae</taxon>
        <taxon>Papilionoideae</taxon>
        <taxon>50 kb inversion clade</taxon>
        <taxon>NPAAA clade</taxon>
        <taxon>Hologalegina</taxon>
        <taxon>IRL clade</taxon>
        <taxon>Trifolieae</taxon>
        <taxon>Medicago</taxon>
    </lineage>
</organism>
<evidence type="ECO:0000256" key="3">
    <source>
        <dbReference type="SAM" id="Phobius"/>
    </source>
</evidence>
<dbReference type="PANTHER" id="PTHR31415">
    <property type="entry name" value="OS05G0367900 PROTEIN"/>
    <property type="match status" value="1"/>
</dbReference>
<dbReference type="GO" id="GO:0098542">
    <property type="term" value="P:defense response to other organism"/>
    <property type="evidence" value="ECO:0007669"/>
    <property type="project" value="InterPro"/>
</dbReference>
<name>G7K3L0_MEDTR</name>
<reference evidence="8" key="4">
    <citation type="journal article" date="2018" name="Nat. Plants">
        <title>Whole-genome landscape of Medicago truncatula symbiotic genes.</title>
        <authorList>
            <person name="Pecrix Y."/>
            <person name="Staton S.E."/>
            <person name="Sallet E."/>
            <person name="Lelandais-Briere C."/>
            <person name="Moreau S."/>
            <person name="Carrere S."/>
            <person name="Blein T."/>
            <person name="Jardinaud M.F."/>
            <person name="Latrasse D."/>
            <person name="Zouine M."/>
            <person name="Zahm M."/>
            <person name="Kreplak J."/>
            <person name="Mayjonade B."/>
            <person name="Satge C."/>
            <person name="Perez M."/>
            <person name="Cauet S."/>
            <person name="Marande W."/>
            <person name="Chantry-Darmon C."/>
            <person name="Lopez-Roques C."/>
            <person name="Bouchez O."/>
            <person name="Berard A."/>
            <person name="Debelle F."/>
            <person name="Munos S."/>
            <person name="Bendahmane A."/>
            <person name="Berges H."/>
            <person name="Niebel A."/>
            <person name="Buitink J."/>
            <person name="Frugier F."/>
            <person name="Benhamed M."/>
            <person name="Crespi M."/>
            <person name="Gouzy J."/>
            <person name="Gamas P."/>
        </authorList>
    </citation>
    <scope>NUCLEOTIDE SEQUENCE [LARGE SCALE GENOMIC DNA]</scope>
    <source>
        <strain evidence="8">cv. Jemalong A17</strain>
    </source>
</reference>
<reference evidence="4 7" key="1">
    <citation type="journal article" date="2011" name="Nature">
        <title>The Medicago genome provides insight into the evolution of rhizobial symbioses.</title>
        <authorList>
            <person name="Young N.D."/>
            <person name="Debelle F."/>
            <person name="Oldroyd G.E."/>
            <person name="Geurts R."/>
            <person name="Cannon S.B."/>
            <person name="Udvardi M.K."/>
            <person name="Benedito V.A."/>
            <person name="Mayer K.F."/>
            <person name="Gouzy J."/>
            <person name="Schoof H."/>
            <person name="Van de Peer Y."/>
            <person name="Proost S."/>
            <person name="Cook D.R."/>
            <person name="Meyers B.C."/>
            <person name="Spannagl M."/>
            <person name="Cheung F."/>
            <person name="De Mita S."/>
            <person name="Krishnakumar V."/>
            <person name="Gundlach H."/>
            <person name="Zhou S."/>
            <person name="Mudge J."/>
            <person name="Bharti A.K."/>
            <person name="Murray J.D."/>
            <person name="Naoumkina M.A."/>
            <person name="Rosen B."/>
            <person name="Silverstein K.A."/>
            <person name="Tang H."/>
            <person name="Rombauts S."/>
            <person name="Zhao P.X."/>
            <person name="Zhou P."/>
            <person name="Barbe V."/>
            <person name="Bardou P."/>
            <person name="Bechner M."/>
            <person name="Bellec A."/>
            <person name="Berger A."/>
            <person name="Berges H."/>
            <person name="Bidwell S."/>
            <person name="Bisseling T."/>
            <person name="Choisne N."/>
            <person name="Couloux A."/>
            <person name="Denny R."/>
            <person name="Deshpande S."/>
            <person name="Dai X."/>
            <person name="Doyle J.J."/>
            <person name="Dudez A.M."/>
            <person name="Farmer A.D."/>
            <person name="Fouteau S."/>
            <person name="Franken C."/>
            <person name="Gibelin C."/>
            <person name="Gish J."/>
            <person name="Goldstein S."/>
            <person name="Gonzalez A.J."/>
            <person name="Green P.J."/>
            <person name="Hallab A."/>
            <person name="Hartog M."/>
            <person name="Hua A."/>
            <person name="Humphray S.J."/>
            <person name="Jeong D.H."/>
            <person name="Jing Y."/>
            <person name="Jocker A."/>
            <person name="Kenton S.M."/>
            <person name="Kim D.J."/>
            <person name="Klee K."/>
            <person name="Lai H."/>
            <person name="Lang C."/>
            <person name="Lin S."/>
            <person name="Macmil S.L."/>
            <person name="Magdelenat G."/>
            <person name="Matthews L."/>
            <person name="McCorrison J."/>
            <person name="Monaghan E.L."/>
            <person name="Mun J.H."/>
            <person name="Najar F.Z."/>
            <person name="Nicholson C."/>
            <person name="Noirot C."/>
            <person name="O'Bleness M."/>
            <person name="Paule C.R."/>
            <person name="Poulain J."/>
            <person name="Prion F."/>
            <person name="Qin B."/>
            <person name="Qu C."/>
            <person name="Retzel E.F."/>
            <person name="Riddle C."/>
            <person name="Sallet E."/>
            <person name="Samain S."/>
            <person name="Samson N."/>
            <person name="Sanders I."/>
            <person name="Saurat O."/>
            <person name="Scarpelli C."/>
            <person name="Schiex T."/>
            <person name="Segurens B."/>
            <person name="Severin A.J."/>
            <person name="Sherrier D.J."/>
            <person name="Shi R."/>
            <person name="Sims S."/>
            <person name="Singer S.R."/>
            <person name="Sinharoy S."/>
            <person name="Sterck L."/>
            <person name="Viollet A."/>
            <person name="Wang B.B."/>
            <person name="Wang K."/>
            <person name="Wang M."/>
            <person name="Wang X."/>
            <person name="Warfsmann J."/>
            <person name="Weissenbach J."/>
            <person name="White D.D."/>
            <person name="White J.D."/>
            <person name="Wiley G.B."/>
            <person name="Wincker P."/>
            <person name="Xing Y."/>
            <person name="Yang L."/>
            <person name="Yao Z."/>
            <person name="Ying F."/>
            <person name="Zhai J."/>
            <person name="Zhou L."/>
            <person name="Zuber A."/>
            <person name="Denarie J."/>
            <person name="Dixon R.A."/>
            <person name="May G.D."/>
            <person name="Schwartz D.C."/>
            <person name="Rogers J."/>
            <person name="Quetier F."/>
            <person name="Town C.D."/>
            <person name="Roe B.A."/>
        </authorList>
    </citation>
    <scope>NUCLEOTIDE SEQUENCE [LARGE SCALE GENOMIC DNA]</scope>
    <source>
        <strain evidence="4">A17</strain>
        <strain evidence="6 7">cv. Jemalong A17</strain>
    </source>
</reference>
<accession>G7K3L0</accession>
<dbReference type="AlphaFoldDB" id="G7K3L0"/>
<evidence type="ECO:0000313" key="4">
    <source>
        <dbReference type="EMBL" id="AET00542.1"/>
    </source>
</evidence>
<feature type="transmembrane region" description="Helical" evidence="3">
    <location>
        <begin position="7"/>
        <end position="29"/>
    </location>
</feature>
<dbReference type="Gramene" id="rna33404">
    <property type="protein sequence ID" value="RHN57815.1"/>
    <property type="gene ID" value="gene33404"/>
</dbReference>
<protein>
    <submittedName>
        <fullName evidence="4">Transmembrane protein, putative</fullName>
    </submittedName>
</protein>
<keyword evidence="7" id="KW-1185">Reference proteome</keyword>
<proteinExistence type="predicted"/>
<reference evidence="4 7" key="2">
    <citation type="journal article" date="2014" name="BMC Genomics">
        <title>An improved genome release (version Mt4.0) for the model legume Medicago truncatula.</title>
        <authorList>
            <person name="Tang H."/>
            <person name="Krishnakumar V."/>
            <person name="Bidwell S."/>
            <person name="Rosen B."/>
            <person name="Chan A."/>
            <person name="Zhou S."/>
            <person name="Gentzbittel L."/>
            <person name="Childs K.L."/>
            <person name="Yandell M."/>
            <person name="Gundlach H."/>
            <person name="Mayer K.F."/>
            <person name="Schwartz D.C."/>
            <person name="Town C.D."/>
        </authorList>
    </citation>
    <scope>GENOME REANNOTATION</scope>
    <source>
        <strain evidence="6 7">cv. Jemalong A17</strain>
    </source>
</reference>